<evidence type="ECO:0000256" key="2">
    <source>
        <dbReference type="ARBA" id="ARBA00023125"/>
    </source>
</evidence>
<dbReference type="GO" id="GO:0003700">
    <property type="term" value="F:DNA-binding transcription factor activity"/>
    <property type="evidence" value="ECO:0007669"/>
    <property type="project" value="TreeGrafter"/>
</dbReference>
<name>A0AAW9Q130_9BURK</name>
<dbReference type="SUPFAM" id="SSF53822">
    <property type="entry name" value="Periplasmic binding protein-like I"/>
    <property type="match status" value="1"/>
</dbReference>
<dbReference type="Gene3D" id="1.10.260.40">
    <property type="entry name" value="lambda repressor-like DNA-binding domains"/>
    <property type="match status" value="1"/>
</dbReference>
<evidence type="ECO:0000256" key="1">
    <source>
        <dbReference type="ARBA" id="ARBA00023015"/>
    </source>
</evidence>
<dbReference type="CDD" id="cd01575">
    <property type="entry name" value="PBP1_GntR"/>
    <property type="match status" value="1"/>
</dbReference>
<feature type="domain" description="HTH lacI-type" evidence="4">
    <location>
        <begin position="21"/>
        <end position="75"/>
    </location>
</feature>
<accession>A0AAW9Q130</accession>
<dbReference type="SMART" id="SM00354">
    <property type="entry name" value="HTH_LACI"/>
    <property type="match status" value="1"/>
</dbReference>
<dbReference type="InterPro" id="IPR000843">
    <property type="entry name" value="HTH_LacI"/>
</dbReference>
<dbReference type="InterPro" id="IPR010982">
    <property type="entry name" value="Lambda_DNA-bd_dom_sf"/>
</dbReference>
<dbReference type="Pfam" id="PF00356">
    <property type="entry name" value="LacI"/>
    <property type="match status" value="1"/>
</dbReference>
<dbReference type="PANTHER" id="PTHR30146">
    <property type="entry name" value="LACI-RELATED TRANSCRIPTIONAL REPRESSOR"/>
    <property type="match status" value="1"/>
</dbReference>
<dbReference type="GO" id="GO:0000976">
    <property type="term" value="F:transcription cis-regulatory region binding"/>
    <property type="evidence" value="ECO:0007669"/>
    <property type="project" value="TreeGrafter"/>
</dbReference>
<keyword evidence="6" id="KW-1185">Reference proteome</keyword>
<evidence type="ECO:0000313" key="5">
    <source>
        <dbReference type="EMBL" id="MEF7613059.1"/>
    </source>
</evidence>
<proteinExistence type="predicted"/>
<dbReference type="EMBL" id="JAZIBG010000010">
    <property type="protein sequence ID" value="MEF7613059.1"/>
    <property type="molecule type" value="Genomic_DNA"/>
</dbReference>
<sequence>MSALPPSPADPTAPKPARPAATIHEVARLAGVAIITVSRSFTQPGKLSPGTLSKVREAVARTGYVPNRAAGTLRLARSGFVAVLVPTLKGQNFSGLIEGLTTTLAEHGHQVLIGEVGYSGPREDDLLRSVIGRRPDGIVITGVMHSAEGRALLAQSGIPVVETWDVTPTPVDMLVGASHEAIGYAACTYLARRGRRRLAHVGGDDERAARRARSFVQAASHFGLEAPVLHTVRSPSTHADGRLALGELLARRPDIDAICCGSDPLAMGVMTEARVRGLAVPDRLAVMGSGDSEYAATHVPSLTSIRIDGLQAGRIAARLVLDRLQGVPIEHKVVDLGFEIVERESA</sequence>
<evidence type="ECO:0000313" key="6">
    <source>
        <dbReference type="Proteomes" id="UP001336250"/>
    </source>
</evidence>
<dbReference type="PROSITE" id="PS50932">
    <property type="entry name" value="HTH_LACI_2"/>
    <property type="match status" value="1"/>
</dbReference>
<dbReference type="AlphaFoldDB" id="A0AAW9Q130"/>
<keyword evidence="3" id="KW-0804">Transcription</keyword>
<gene>
    <name evidence="5" type="ORF">V4F39_03980</name>
</gene>
<dbReference type="Proteomes" id="UP001336250">
    <property type="component" value="Unassembled WGS sequence"/>
</dbReference>
<dbReference type="Pfam" id="PF13377">
    <property type="entry name" value="Peripla_BP_3"/>
    <property type="match status" value="1"/>
</dbReference>
<dbReference type="CDD" id="cd01392">
    <property type="entry name" value="HTH_LacI"/>
    <property type="match status" value="1"/>
</dbReference>
<reference evidence="5 6" key="1">
    <citation type="submission" date="2024-02" db="EMBL/GenBank/DDBJ databases">
        <title>Genome sequence of Aquincola sp. MAHUQ-54.</title>
        <authorList>
            <person name="Huq M.A."/>
        </authorList>
    </citation>
    <scope>NUCLEOTIDE SEQUENCE [LARGE SCALE GENOMIC DNA]</scope>
    <source>
        <strain evidence="5 6">MAHUQ-54</strain>
    </source>
</reference>
<dbReference type="PANTHER" id="PTHR30146:SF33">
    <property type="entry name" value="TRANSCRIPTIONAL REGULATOR"/>
    <property type="match status" value="1"/>
</dbReference>
<protein>
    <submittedName>
        <fullName evidence="5">LacI family DNA-binding transcriptional regulator</fullName>
    </submittedName>
</protein>
<dbReference type="RefSeq" id="WP_332287991.1">
    <property type="nucleotide sequence ID" value="NZ_JAZIBG010000010.1"/>
</dbReference>
<evidence type="ECO:0000259" key="4">
    <source>
        <dbReference type="PROSITE" id="PS50932"/>
    </source>
</evidence>
<organism evidence="5 6">
    <name type="scientific">Aquincola agrisoli</name>
    <dbReference type="NCBI Taxonomy" id="3119538"/>
    <lineage>
        <taxon>Bacteria</taxon>
        <taxon>Pseudomonadati</taxon>
        <taxon>Pseudomonadota</taxon>
        <taxon>Betaproteobacteria</taxon>
        <taxon>Burkholderiales</taxon>
        <taxon>Sphaerotilaceae</taxon>
        <taxon>Aquincola</taxon>
    </lineage>
</organism>
<keyword evidence="2 5" id="KW-0238">DNA-binding</keyword>
<keyword evidence="1" id="KW-0805">Transcription regulation</keyword>
<dbReference type="InterPro" id="IPR046335">
    <property type="entry name" value="LacI/GalR-like_sensor"/>
</dbReference>
<dbReference type="Gene3D" id="3.40.50.2300">
    <property type="match status" value="2"/>
</dbReference>
<comment type="caution">
    <text evidence="5">The sequence shown here is derived from an EMBL/GenBank/DDBJ whole genome shotgun (WGS) entry which is preliminary data.</text>
</comment>
<evidence type="ECO:0000256" key="3">
    <source>
        <dbReference type="ARBA" id="ARBA00023163"/>
    </source>
</evidence>
<dbReference type="InterPro" id="IPR028082">
    <property type="entry name" value="Peripla_BP_I"/>
</dbReference>
<dbReference type="SUPFAM" id="SSF47413">
    <property type="entry name" value="lambda repressor-like DNA-binding domains"/>
    <property type="match status" value="1"/>
</dbReference>